<dbReference type="RefSeq" id="WP_338250209.1">
    <property type="nucleotide sequence ID" value="NZ_AP028907.1"/>
</dbReference>
<protein>
    <submittedName>
        <fullName evidence="1">Uncharacterized protein</fullName>
    </submittedName>
</protein>
<keyword evidence="2" id="KW-1185">Reference proteome</keyword>
<evidence type="ECO:0000313" key="1">
    <source>
        <dbReference type="EMBL" id="BES82671.1"/>
    </source>
</evidence>
<gene>
    <name evidence="1" type="ORF">PABY_22380</name>
</gene>
<dbReference type="GeneID" id="89290243"/>
<sequence length="178" mass="19201">MPRTRRQRSKIVALALAGFFIVLLFLEVVAIFSPALMGIFRGKTHSYSVVVFAPPSMEQQAAQVAKDVASRLGVENYRVEPVETNTTSGLMSIVLFDNNEPVLVLFTSSTQGVGETVYQIATQLLPRVPSNATLLYAGSAGSFLLPKNTTLVEEFVKDVISSQPPHGSTPTETNTAQG</sequence>
<reference evidence="1 2" key="1">
    <citation type="submission" date="2023-09" db="EMBL/GenBank/DDBJ databases">
        <title>Pyrofollis japonicus gen. nov. sp. nov., a novel member of the family Pyrodictiaceae isolated from the Iheya North hydrothermal field.</title>
        <authorList>
            <person name="Miyazaki U."/>
            <person name="Sanari M."/>
            <person name="Tame A."/>
            <person name="Kitajima M."/>
            <person name="Okamoto A."/>
            <person name="Sawayama S."/>
            <person name="Miyazaki J."/>
            <person name="Takai K."/>
            <person name="Nakagawa S."/>
        </authorList>
    </citation>
    <scope>NUCLEOTIDE SEQUENCE [LARGE SCALE GENOMIC DNA]</scope>
    <source>
        <strain evidence="1 2">AV2</strain>
    </source>
</reference>
<proteinExistence type="predicted"/>
<name>A0ABM8J0X5_9CREN</name>
<organism evidence="1 2">
    <name type="scientific">Pyrodictium abyssi</name>
    <dbReference type="NCBI Taxonomy" id="54256"/>
    <lineage>
        <taxon>Archaea</taxon>
        <taxon>Thermoproteota</taxon>
        <taxon>Thermoprotei</taxon>
        <taxon>Desulfurococcales</taxon>
        <taxon>Pyrodictiaceae</taxon>
        <taxon>Pyrodictium</taxon>
    </lineage>
</organism>
<dbReference type="Proteomes" id="UP001341135">
    <property type="component" value="Chromosome"/>
</dbReference>
<accession>A0ABM8J0X5</accession>
<evidence type="ECO:0000313" key="2">
    <source>
        <dbReference type="Proteomes" id="UP001341135"/>
    </source>
</evidence>
<dbReference type="EMBL" id="AP028907">
    <property type="protein sequence ID" value="BES82671.1"/>
    <property type="molecule type" value="Genomic_DNA"/>
</dbReference>